<evidence type="ECO:0000313" key="2">
    <source>
        <dbReference type="Proteomes" id="UP000069030"/>
    </source>
</evidence>
<dbReference type="KEGG" id="mod:AS202_12330"/>
<organism evidence="1 2">
    <name type="scientific">Myroides odoratimimus</name>
    <dbReference type="NCBI Taxonomy" id="76832"/>
    <lineage>
        <taxon>Bacteria</taxon>
        <taxon>Pseudomonadati</taxon>
        <taxon>Bacteroidota</taxon>
        <taxon>Flavobacteriia</taxon>
        <taxon>Flavobacteriales</taxon>
        <taxon>Flavobacteriaceae</taxon>
        <taxon>Myroides</taxon>
    </lineage>
</organism>
<dbReference type="eggNOG" id="COG0782">
    <property type="taxonomic scope" value="Bacteria"/>
</dbReference>
<dbReference type="AlphaFoldDB" id="A0A0U3G9T1"/>
<dbReference type="Proteomes" id="UP000069030">
    <property type="component" value="Chromosome"/>
</dbReference>
<dbReference type="EMBL" id="CP013690">
    <property type="protein sequence ID" value="ALU26885.1"/>
    <property type="molecule type" value="Genomic_DNA"/>
</dbReference>
<proteinExistence type="predicted"/>
<protein>
    <submittedName>
        <fullName evidence="1">Uncharacterized protein</fullName>
    </submittedName>
</protein>
<reference evidence="1 2" key="1">
    <citation type="journal article" date="2016" name="J. Zhejiang Univ. Sci. B">
        <title>Antibiotic resistance mechanisms of Myroides sp.</title>
        <authorList>
            <person name="Hu S."/>
            <person name="Yuan S."/>
            <person name="Qu H."/>
            <person name="Jiang T."/>
            <person name="Zhou Y."/>
            <person name="Wang M."/>
            <person name="Ming D."/>
        </authorList>
    </citation>
    <scope>NUCLEOTIDE SEQUENCE [LARGE SCALE GENOMIC DNA]</scope>
    <source>
        <strain evidence="1 2">PR63039</strain>
    </source>
</reference>
<accession>A0A0U3G9T1</accession>
<evidence type="ECO:0000313" key="1">
    <source>
        <dbReference type="EMBL" id="ALU26885.1"/>
    </source>
</evidence>
<sequence length="150" mass="16852">MMTLKKKLKTICLERLNDKVEALQGIVEDLTIDAQNDAKSSAGDKHETGLSMMHLEQENLSKKILENIAMRDIVAKIDDEKVSSVVEFGSLVQVNSVYLFFSAALPKIVLDDRSVLAVSMDAPIAKELLGRKVHERFTFNNCEFTIHELM</sequence>
<dbReference type="RefSeq" id="WP_006259280.1">
    <property type="nucleotide sequence ID" value="NZ_BCMQ01000026.1"/>
</dbReference>
<name>A0A0U3G9T1_9FLAO</name>
<dbReference type="GeneID" id="66975489"/>
<gene>
    <name evidence="1" type="ORF">AS202_12330</name>
</gene>